<accession>A0ABP6U8K6</accession>
<evidence type="ECO:0000313" key="1">
    <source>
        <dbReference type="EMBL" id="GAA3504051.1"/>
    </source>
</evidence>
<sequence length="74" mass="7891">MIPARRIAFAAAGALRRGGVPARVLPALRHRRRVADQAGLDPRQRLANLAGALVVAPRLRPGCSPVARWCSSTT</sequence>
<gene>
    <name evidence="1" type="ORF">GCM10019016_111640</name>
</gene>
<name>A0ABP6U8K6_9ACTN</name>
<comment type="caution">
    <text evidence="1">The sequence shown here is derived from an EMBL/GenBank/DDBJ whole genome shotgun (WGS) entry which is preliminary data.</text>
</comment>
<dbReference type="EMBL" id="BAAAXF010000080">
    <property type="protein sequence ID" value="GAA3504051.1"/>
    <property type="molecule type" value="Genomic_DNA"/>
</dbReference>
<reference evidence="2" key="1">
    <citation type="journal article" date="2019" name="Int. J. Syst. Evol. Microbiol.">
        <title>The Global Catalogue of Microorganisms (GCM) 10K type strain sequencing project: providing services to taxonomists for standard genome sequencing and annotation.</title>
        <authorList>
            <consortium name="The Broad Institute Genomics Platform"/>
            <consortium name="The Broad Institute Genome Sequencing Center for Infectious Disease"/>
            <person name="Wu L."/>
            <person name="Ma J."/>
        </authorList>
    </citation>
    <scope>NUCLEOTIDE SEQUENCE [LARGE SCALE GENOMIC DNA]</scope>
    <source>
        <strain evidence="2">JCM 4816</strain>
    </source>
</reference>
<keyword evidence="2" id="KW-1185">Reference proteome</keyword>
<proteinExistence type="predicted"/>
<organism evidence="1 2">
    <name type="scientific">Streptomyces prasinosporus</name>
    <dbReference type="NCBI Taxonomy" id="68256"/>
    <lineage>
        <taxon>Bacteria</taxon>
        <taxon>Bacillati</taxon>
        <taxon>Actinomycetota</taxon>
        <taxon>Actinomycetes</taxon>
        <taxon>Kitasatosporales</taxon>
        <taxon>Streptomycetaceae</taxon>
        <taxon>Streptomyces</taxon>
        <taxon>Streptomyces albogriseolus group</taxon>
    </lineage>
</organism>
<evidence type="ECO:0000313" key="2">
    <source>
        <dbReference type="Proteomes" id="UP001501455"/>
    </source>
</evidence>
<dbReference type="Proteomes" id="UP001501455">
    <property type="component" value="Unassembled WGS sequence"/>
</dbReference>
<protein>
    <submittedName>
        <fullName evidence="1">Uncharacterized protein</fullName>
    </submittedName>
</protein>